<evidence type="ECO:0000256" key="3">
    <source>
        <dbReference type="ARBA" id="ARBA00022801"/>
    </source>
</evidence>
<dbReference type="PANTHER" id="PTHR30404">
    <property type="entry name" value="N-ACETYLMURAMOYL-L-ALANINE AMIDASE"/>
    <property type="match status" value="1"/>
</dbReference>
<dbReference type="GO" id="GO:0008745">
    <property type="term" value="F:N-acetylmuramoyl-L-alanine amidase activity"/>
    <property type="evidence" value="ECO:0007669"/>
    <property type="project" value="UniProtKB-EC"/>
</dbReference>
<dbReference type="Gene3D" id="3.40.630.40">
    <property type="entry name" value="Zn-dependent exopeptidases"/>
    <property type="match status" value="1"/>
</dbReference>
<dbReference type="GO" id="GO:0030288">
    <property type="term" value="C:outer membrane-bounded periplasmic space"/>
    <property type="evidence" value="ECO:0007669"/>
    <property type="project" value="TreeGrafter"/>
</dbReference>
<accession>A0A9D1E3F2</accession>
<evidence type="ECO:0000256" key="2">
    <source>
        <dbReference type="ARBA" id="ARBA00011901"/>
    </source>
</evidence>
<sequence length="230" mass="25566">MIVVLKGRKIVAVLAVLIVLQLALTTFLCTDMFSEKTSVVDFTVVIDAGHGGMDGGVVSATGVRESDLNLQYAKTLGELFRRSGFNVVYTRKTKDGLYGLPTKGFKLRDMKKRREIILQSQPNLVISVHMNKFPQSSRSGPQVFFQKGSVEGEKLAESLQTVFNNFTGNKHEALSGDFYICRESPCTAVLVECGFFSNANDLAQLQTEEYRNTLCAKMFDGVMLYLYSLE</sequence>
<dbReference type="SUPFAM" id="SSF53187">
    <property type="entry name" value="Zn-dependent exopeptidases"/>
    <property type="match status" value="1"/>
</dbReference>
<dbReference type="AlphaFoldDB" id="A0A9D1E3F2"/>
<dbReference type="InterPro" id="IPR050695">
    <property type="entry name" value="N-acetylmuramoyl_amidase_3"/>
</dbReference>
<dbReference type="CDD" id="cd02696">
    <property type="entry name" value="MurNAc-LAA"/>
    <property type="match status" value="1"/>
</dbReference>
<dbReference type="InterPro" id="IPR002508">
    <property type="entry name" value="MurNAc-LAA_cat"/>
</dbReference>
<dbReference type="PANTHER" id="PTHR30404:SF0">
    <property type="entry name" value="N-ACETYLMURAMOYL-L-ALANINE AMIDASE AMIC"/>
    <property type="match status" value="1"/>
</dbReference>
<feature type="domain" description="MurNAc-LAA" evidence="4">
    <location>
        <begin position="114"/>
        <end position="223"/>
    </location>
</feature>
<keyword evidence="3" id="KW-0378">Hydrolase</keyword>
<comment type="caution">
    <text evidence="5">The sequence shown here is derived from an EMBL/GenBank/DDBJ whole genome shotgun (WGS) entry which is preliminary data.</text>
</comment>
<dbReference type="SMART" id="SM00646">
    <property type="entry name" value="Ami_3"/>
    <property type="match status" value="1"/>
</dbReference>
<evidence type="ECO:0000313" key="5">
    <source>
        <dbReference type="EMBL" id="HIR65680.1"/>
    </source>
</evidence>
<comment type="catalytic activity">
    <reaction evidence="1">
        <text>Hydrolyzes the link between N-acetylmuramoyl residues and L-amino acid residues in certain cell-wall glycopeptides.</text>
        <dbReference type="EC" id="3.5.1.28"/>
    </reaction>
</comment>
<evidence type="ECO:0000256" key="1">
    <source>
        <dbReference type="ARBA" id="ARBA00001561"/>
    </source>
</evidence>
<dbReference type="GO" id="GO:0009253">
    <property type="term" value="P:peptidoglycan catabolic process"/>
    <property type="evidence" value="ECO:0007669"/>
    <property type="project" value="InterPro"/>
</dbReference>
<dbReference type="Pfam" id="PF01520">
    <property type="entry name" value="Amidase_3"/>
    <property type="match status" value="1"/>
</dbReference>
<evidence type="ECO:0000259" key="4">
    <source>
        <dbReference type="SMART" id="SM00646"/>
    </source>
</evidence>
<name>A0A9D1E3F2_9BACT</name>
<proteinExistence type="predicted"/>
<protein>
    <recommendedName>
        <fullName evidence="2">N-acetylmuramoyl-L-alanine amidase</fullName>
        <ecNumber evidence="2">3.5.1.28</ecNumber>
    </recommendedName>
</protein>
<dbReference type="Proteomes" id="UP000824200">
    <property type="component" value="Unassembled WGS sequence"/>
</dbReference>
<evidence type="ECO:0000313" key="6">
    <source>
        <dbReference type="Proteomes" id="UP000824200"/>
    </source>
</evidence>
<organism evidence="5 6">
    <name type="scientific">Candidatus Fimimonas gallinarum</name>
    <dbReference type="NCBI Taxonomy" id="2840821"/>
    <lineage>
        <taxon>Bacteria</taxon>
        <taxon>Pseudomonadati</taxon>
        <taxon>Myxococcota</taxon>
        <taxon>Myxococcia</taxon>
        <taxon>Myxococcales</taxon>
        <taxon>Cystobacterineae</taxon>
        <taxon>Myxococcaceae</taxon>
        <taxon>Myxococcaceae incertae sedis</taxon>
        <taxon>Candidatus Fimimonas</taxon>
    </lineage>
</organism>
<reference evidence="5" key="1">
    <citation type="submission" date="2020-10" db="EMBL/GenBank/DDBJ databases">
        <authorList>
            <person name="Gilroy R."/>
        </authorList>
    </citation>
    <scope>NUCLEOTIDE SEQUENCE</scope>
    <source>
        <strain evidence="5">CHK121-14286</strain>
    </source>
</reference>
<gene>
    <name evidence="5" type="ORF">IAC95_02165</name>
</gene>
<reference evidence="5" key="2">
    <citation type="journal article" date="2021" name="PeerJ">
        <title>Extensive microbial diversity within the chicken gut microbiome revealed by metagenomics and culture.</title>
        <authorList>
            <person name="Gilroy R."/>
            <person name="Ravi A."/>
            <person name="Getino M."/>
            <person name="Pursley I."/>
            <person name="Horton D.L."/>
            <person name="Alikhan N.F."/>
            <person name="Baker D."/>
            <person name="Gharbi K."/>
            <person name="Hall N."/>
            <person name="Watson M."/>
            <person name="Adriaenssens E.M."/>
            <person name="Foster-Nyarko E."/>
            <person name="Jarju S."/>
            <person name="Secka A."/>
            <person name="Antonio M."/>
            <person name="Oren A."/>
            <person name="Chaudhuri R.R."/>
            <person name="La Ragione R."/>
            <person name="Hildebrand F."/>
            <person name="Pallen M.J."/>
        </authorList>
    </citation>
    <scope>NUCLEOTIDE SEQUENCE</scope>
    <source>
        <strain evidence="5">CHK121-14286</strain>
    </source>
</reference>
<dbReference type="EMBL" id="DVHL01000017">
    <property type="protein sequence ID" value="HIR65680.1"/>
    <property type="molecule type" value="Genomic_DNA"/>
</dbReference>
<dbReference type="EC" id="3.5.1.28" evidence="2"/>